<feature type="compositionally biased region" description="Polar residues" evidence="3">
    <location>
        <begin position="897"/>
        <end position="912"/>
    </location>
</feature>
<feature type="coiled-coil region" evidence="2">
    <location>
        <begin position="556"/>
        <end position="656"/>
    </location>
</feature>
<dbReference type="PANTHER" id="PTHR28298:SF1">
    <property type="entry name" value="EISOSOME PROTEIN 1"/>
    <property type="match status" value="1"/>
</dbReference>
<name>G0W5W2_NAUDC</name>
<sequence length="938" mass="105864">MSLVSAIHERKETTKETTTATTTAGRTTGSVKKNSVQSSSRNNSLTSNASIVSKRSSIYQTAGEPLSREALYRARLKYGYYQSPAKQSNLGVSNAKLASDTAAYLANENTKSIPETHTQTRNRSYSMDNNNNNNNNNTNITSPSGHAASRAYSMTITGATVSSPVKAPNPNTNKTYSINSASSALKASYLNITLREQQRQEREQDVANVKKSLNLTKVLQGAQLKAESRIKDRWEPPVHSSSHGIKTNAAEYNNKFKLTKGVMSGIVSQVDLSHVDERKRLEADKAESVKSMGFARNAAHAIKDLEKPSTSIDEDLEAKRKQRDVYLKQLTSSEVLSMARANVDRELKLIADSDYQTRLFSNEEFNKAAVVTAQGNLAKKVPYHNKINMGGGLWLTPEDIQNIAKDLVEPVLGEVDTRAKEQRAMDEDLAKRNLEYKNGINEWNNLQRTKLNNNAKFPPIELARQTKEKEDLQKSLADKFNEMVAKMEKELELKRQEVAEANKHQEEFAKEMEQKIVDEQIRIDNEFDNWKAKCESDLTTTREEQELLLKPYYLDLQNAQAKHEQLLEEKDQIGNKIENLNSQILLHKSKIDQYGKDIEGQENQKEREHAKLDDLDQKKEELETDLNEHIITLANKTKEEAELSSKQARLKQLEVDALVNERKSELNNTEIMLKKEKLDLLESMKNLASARGDDELNEEKVKALVGMTSKEYLEKIKESERQTSQPTMIEIHEEEEEDPEVNFVRPEIEQSVTPQKMKANPEIEVETETKTKTKTPISLTEEIKSLSKSPPSSPIISKPMTVNKQEPVSPVTTPSKKGNLFKKFFIGSSQDHKDKMSSPTQTNNNNDVKELLKMNTTIDENEHIQKIEHLSVDNTKPKPTTTEGEGLQRVELKPTFSGFSQGSIADDQVSSVNEKDVNDTQAVPSDESEEGYFKEVFN</sequence>
<dbReference type="PANTHER" id="PTHR28298">
    <property type="entry name" value="EISOSOME PROTEIN 1"/>
    <property type="match status" value="1"/>
</dbReference>
<proteinExistence type="inferred from homology"/>
<evidence type="ECO:0008006" key="6">
    <source>
        <dbReference type="Google" id="ProtNLM"/>
    </source>
</evidence>
<feature type="coiled-coil region" evidence="2">
    <location>
        <begin position="462"/>
        <end position="529"/>
    </location>
</feature>
<feature type="compositionally biased region" description="Polar residues" evidence="3">
    <location>
        <begin position="872"/>
        <end position="883"/>
    </location>
</feature>
<dbReference type="HOGENOM" id="CLU_013228_0_0_1"/>
<feature type="region of interest" description="Disordered" evidence="3">
    <location>
        <begin position="870"/>
        <end position="938"/>
    </location>
</feature>
<feature type="region of interest" description="Disordered" evidence="3">
    <location>
        <begin position="1"/>
        <end position="48"/>
    </location>
</feature>
<comment type="similarity">
    <text evidence="1">Belongs to the EIS1 family.</text>
</comment>
<dbReference type="RefSeq" id="XP_003668416.1">
    <property type="nucleotide sequence ID" value="XM_003668368.1"/>
</dbReference>
<dbReference type="InterPro" id="IPR024527">
    <property type="entry name" value="Eisosome1"/>
</dbReference>
<feature type="region of interest" description="Disordered" evidence="3">
    <location>
        <begin position="750"/>
        <end position="848"/>
    </location>
</feature>
<dbReference type="GO" id="GO:0032126">
    <property type="term" value="C:eisosome"/>
    <property type="evidence" value="ECO:0007669"/>
    <property type="project" value="EnsemblFungi"/>
</dbReference>
<dbReference type="OMA" id="EHTFSGF"/>
<feature type="compositionally biased region" description="Polar residues" evidence="3">
    <location>
        <begin position="800"/>
        <end position="816"/>
    </location>
</feature>
<evidence type="ECO:0000313" key="5">
    <source>
        <dbReference type="Proteomes" id="UP000000689"/>
    </source>
</evidence>
<evidence type="ECO:0000313" key="4">
    <source>
        <dbReference type="EMBL" id="CCD23173.1"/>
    </source>
</evidence>
<feature type="compositionally biased region" description="Low complexity" evidence="3">
    <location>
        <begin position="16"/>
        <end position="29"/>
    </location>
</feature>
<accession>G0W5W2</accession>
<dbReference type="Pfam" id="PF12757">
    <property type="entry name" value="Eisosome1"/>
    <property type="match status" value="1"/>
</dbReference>
<evidence type="ECO:0000256" key="2">
    <source>
        <dbReference type="SAM" id="Coils"/>
    </source>
</evidence>
<feature type="compositionally biased region" description="Low complexity" evidence="3">
    <location>
        <begin position="129"/>
        <end position="139"/>
    </location>
</feature>
<feature type="compositionally biased region" description="Polar residues" evidence="3">
    <location>
        <begin position="30"/>
        <end position="48"/>
    </location>
</feature>
<feature type="compositionally biased region" description="Polar residues" evidence="3">
    <location>
        <begin position="108"/>
        <end position="128"/>
    </location>
</feature>
<keyword evidence="2" id="KW-0175">Coiled coil</keyword>
<dbReference type="KEGG" id="ndi:NDAI_0B01390"/>
<dbReference type="OrthoDB" id="4070583at2759"/>
<evidence type="ECO:0000256" key="1">
    <source>
        <dbReference type="ARBA" id="ARBA00008528"/>
    </source>
</evidence>
<evidence type="ECO:0000256" key="3">
    <source>
        <dbReference type="SAM" id="MobiDB-lite"/>
    </source>
</evidence>
<dbReference type="GeneID" id="11497829"/>
<dbReference type="Proteomes" id="UP000000689">
    <property type="component" value="Chromosome 2"/>
</dbReference>
<keyword evidence="5" id="KW-1185">Reference proteome</keyword>
<dbReference type="GO" id="GO:0070941">
    <property type="term" value="P:eisosome assembly"/>
    <property type="evidence" value="ECO:0007669"/>
    <property type="project" value="EnsemblFungi"/>
</dbReference>
<dbReference type="AlphaFoldDB" id="G0W5W2"/>
<feature type="compositionally biased region" description="Polar residues" evidence="3">
    <location>
        <begin position="837"/>
        <end position="846"/>
    </location>
</feature>
<organism evidence="4 5">
    <name type="scientific">Naumovozyma dairenensis (strain ATCC 10597 / BCRC 20456 / CBS 421 / NBRC 0211 / NRRL Y-12639)</name>
    <name type="common">Saccharomyces dairenensis</name>
    <dbReference type="NCBI Taxonomy" id="1071378"/>
    <lineage>
        <taxon>Eukaryota</taxon>
        <taxon>Fungi</taxon>
        <taxon>Dikarya</taxon>
        <taxon>Ascomycota</taxon>
        <taxon>Saccharomycotina</taxon>
        <taxon>Saccharomycetes</taxon>
        <taxon>Saccharomycetales</taxon>
        <taxon>Saccharomycetaceae</taxon>
        <taxon>Naumovozyma</taxon>
    </lineage>
</organism>
<dbReference type="eggNOG" id="ENOG502S8WV">
    <property type="taxonomic scope" value="Eukaryota"/>
</dbReference>
<feature type="region of interest" description="Disordered" evidence="3">
    <location>
        <begin position="108"/>
        <end position="146"/>
    </location>
</feature>
<dbReference type="EMBL" id="HE580268">
    <property type="protein sequence ID" value="CCD23173.1"/>
    <property type="molecule type" value="Genomic_DNA"/>
</dbReference>
<protein>
    <recommendedName>
        <fullName evidence="6">Eisosome protein 1</fullName>
    </recommendedName>
</protein>
<feature type="compositionally biased region" description="Low complexity" evidence="3">
    <location>
        <begin position="786"/>
        <end position="799"/>
    </location>
</feature>
<reference evidence="4 5" key="1">
    <citation type="journal article" date="2011" name="Proc. Natl. Acad. Sci. U.S.A.">
        <title>Evolutionary erosion of yeast sex chromosomes by mating-type switching accidents.</title>
        <authorList>
            <person name="Gordon J.L."/>
            <person name="Armisen D."/>
            <person name="Proux-Wera E."/>
            <person name="Oheigeartaigh S.S."/>
            <person name="Byrne K.P."/>
            <person name="Wolfe K.H."/>
        </authorList>
    </citation>
    <scope>NUCLEOTIDE SEQUENCE [LARGE SCALE GENOMIC DNA]</scope>
    <source>
        <strain evidence="5">ATCC 10597 / BCRC 20456 / CBS 421 / NBRC 0211 / NRRL Y-12639</strain>
    </source>
</reference>
<gene>
    <name evidence="4" type="primary">NDAI0B01390</name>
    <name evidence="4" type="ordered locus">NDAI_0B01390</name>
</gene>